<dbReference type="PROSITE" id="PS50157">
    <property type="entry name" value="ZINC_FINGER_C2H2_2"/>
    <property type="match status" value="1"/>
</dbReference>
<evidence type="ECO:0000259" key="7">
    <source>
        <dbReference type="PROSITE" id="PS50157"/>
    </source>
</evidence>
<dbReference type="PANTHER" id="PTHR19818">
    <property type="entry name" value="ZINC FINGER PROTEIN ZIC AND GLI"/>
    <property type="match status" value="1"/>
</dbReference>
<comment type="caution">
    <text evidence="8">The sequence shown here is derived from an EMBL/GenBank/DDBJ whole genome shotgun (WGS) entry which is preliminary data.</text>
</comment>
<gene>
    <name evidence="8" type="ORF">TNIN_30581</name>
</gene>
<dbReference type="InterPro" id="IPR050329">
    <property type="entry name" value="GLI_C2H2-zinc-finger"/>
</dbReference>
<evidence type="ECO:0000256" key="4">
    <source>
        <dbReference type="ARBA" id="ARBA00022833"/>
    </source>
</evidence>
<dbReference type="GO" id="GO:0045944">
    <property type="term" value="P:positive regulation of transcription by RNA polymerase II"/>
    <property type="evidence" value="ECO:0007669"/>
    <property type="project" value="UniProtKB-ARBA"/>
</dbReference>
<keyword evidence="9" id="KW-1185">Reference proteome</keyword>
<proteinExistence type="predicted"/>
<sequence>MSTSNSSLMKCFNVYSKETPSEQNIPSRSLSNKENEIGYNANDEHTNRIGSVEKNFQENSSSVEKSFNEKPELVKDPVTRTGRKPRVCEICAKTFKYKSRLKTHYGIHFAEKPHKCDV</sequence>
<evidence type="ECO:0000256" key="5">
    <source>
        <dbReference type="PROSITE-ProRule" id="PRU00042"/>
    </source>
</evidence>
<dbReference type="GO" id="GO:0005634">
    <property type="term" value="C:nucleus"/>
    <property type="evidence" value="ECO:0007669"/>
    <property type="project" value="UniProtKB-ARBA"/>
</dbReference>
<feature type="domain" description="C2H2-type" evidence="7">
    <location>
        <begin position="86"/>
        <end position="113"/>
    </location>
</feature>
<dbReference type="PANTHER" id="PTHR19818:SF139">
    <property type="entry name" value="PAIR-RULE PROTEIN ODD-PAIRED"/>
    <property type="match status" value="1"/>
</dbReference>
<evidence type="ECO:0000256" key="3">
    <source>
        <dbReference type="ARBA" id="ARBA00022771"/>
    </source>
</evidence>
<organism evidence="8 9">
    <name type="scientific">Trichonephila inaurata madagascariensis</name>
    <dbReference type="NCBI Taxonomy" id="2747483"/>
    <lineage>
        <taxon>Eukaryota</taxon>
        <taxon>Metazoa</taxon>
        <taxon>Ecdysozoa</taxon>
        <taxon>Arthropoda</taxon>
        <taxon>Chelicerata</taxon>
        <taxon>Arachnida</taxon>
        <taxon>Araneae</taxon>
        <taxon>Araneomorphae</taxon>
        <taxon>Entelegynae</taxon>
        <taxon>Araneoidea</taxon>
        <taxon>Nephilidae</taxon>
        <taxon>Trichonephila</taxon>
        <taxon>Trichonephila inaurata</taxon>
    </lineage>
</organism>
<evidence type="ECO:0000256" key="1">
    <source>
        <dbReference type="ARBA" id="ARBA00022723"/>
    </source>
</evidence>
<dbReference type="InterPro" id="IPR036236">
    <property type="entry name" value="Znf_C2H2_sf"/>
</dbReference>
<dbReference type="PROSITE" id="PS00028">
    <property type="entry name" value="ZINC_FINGER_C2H2_1"/>
    <property type="match status" value="1"/>
</dbReference>
<evidence type="ECO:0000256" key="2">
    <source>
        <dbReference type="ARBA" id="ARBA00022737"/>
    </source>
</evidence>
<dbReference type="InterPro" id="IPR013087">
    <property type="entry name" value="Znf_C2H2_type"/>
</dbReference>
<evidence type="ECO:0000256" key="6">
    <source>
        <dbReference type="SAM" id="MobiDB-lite"/>
    </source>
</evidence>
<dbReference type="GO" id="GO:0000978">
    <property type="term" value="F:RNA polymerase II cis-regulatory region sequence-specific DNA binding"/>
    <property type="evidence" value="ECO:0007669"/>
    <property type="project" value="TreeGrafter"/>
</dbReference>
<dbReference type="Proteomes" id="UP000886998">
    <property type="component" value="Unassembled WGS sequence"/>
</dbReference>
<keyword evidence="1" id="KW-0479">Metal-binding</keyword>
<dbReference type="AlphaFoldDB" id="A0A8X6XAF9"/>
<accession>A0A8X6XAF9</accession>
<dbReference type="EMBL" id="BMAV01007235">
    <property type="protein sequence ID" value="GFY49955.1"/>
    <property type="molecule type" value="Genomic_DNA"/>
</dbReference>
<feature type="compositionally biased region" description="Basic and acidic residues" evidence="6">
    <location>
        <begin position="66"/>
        <end position="78"/>
    </location>
</feature>
<dbReference type="SUPFAM" id="SSF57667">
    <property type="entry name" value="beta-beta-alpha zinc fingers"/>
    <property type="match status" value="1"/>
</dbReference>
<keyword evidence="4" id="KW-0862">Zinc</keyword>
<dbReference type="OrthoDB" id="6482065at2759"/>
<feature type="compositionally biased region" description="Basic and acidic residues" evidence="6">
    <location>
        <begin position="31"/>
        <end position="47"/>
    </location>
</feature>
<name>A0A8X6XAF9_9ARAC</name>
<keyword evidence="3 5" id="KW-0863">Zinc-finger</keyword>
<feature type="compositionally biased region" description="Polar residues" evidence="6">
    <location>
        <begin position="19"/>
        <end position="30"/>
    </location>
</feature>
<feature type="region of interest" description="Disordered" evidence="6">
    <location>
        <begin position="19"/>
        <end position="78"/>
    </location>
</feature>
<keyword evidence="2" id="KW-0677">Repeat</keyword>
<dbReference type="GO" id="GO:0000981">
    <property type="term" value="F:DNA-binding transcription factor activity, RNA polymerase II-specific"/>
    <property type="evidence" value="ECO:0007669"/>
    <property type="project" value="TreeGrafter"/>
</dbReference>
<protein>
    <recommendedName>
        <fullName evidence="7">C2H2-type domain-containing protein</fullName>
    </recommendedName>
</protein>
<evidence type="ECO:0000313" key="9">
    <source>
        <dbReference type="Proteomes" id="UP000886998"/>
    </source>
</evidence>
<evidence type="ECO:0000313" key="8">
    <source>
        <dbReference type="EMBL" id="GFY49955.1"/>
    </source>
</evidence>
<reference evidence="8" key="1">
    <citation type="submission" date="2020-08" db="EMBL/GenBank/DDBJ databases">
        <title>Multicomponent nature underlies the extraordinary mechanical properties of spider dragline silk.</title>
        <authorList>
            <person name="Kono N."/>
            <person name="Nakamura H."/>
            <person name="Mori M."/>
            <person name="Yoshida Y."/>
            <person name="Ohtoshi R."/>
            <person name="Malay A.D."/>
            <person name="Moran D.A.P."/>
            <person name="Tomita M."/>
            <person name="Numata K."/>
            <person name="Arakawa K."/>
        </authorList>
    </citation>
    <scope>NUCLEOTIDE SEQUENCE</scope>
</reference>
<dbReference type="GO" id="GO:0008270">
    <property type="term" value="F:zinc ion binding"/>
    <property type="evidence" value="ECO:0007669"/>
    <property type="project" value="UniProtKB-KW"/>
</dbReference>
<dbReference type="Gene3D" id="3.30.160.60">
    <property type="entry name" value="Classic Zinc Finger"/>
    <property type="match status" value="1"/>
</dbReference>